<organism evidence="1 2">
    <name type="scientific">Sphaerospermopsis kisseleviana CS-549</name>
    <dbReference type="NCBI Taxonomy" id="3021783"/>
    <lineage>
        <taxon>Bacteria</taxon>
        <taxon>Bacillati</taxon>
        <taxon>Cyanobacteriota</taxon>
        <taxon>Cyanophyceae</taxon>
        <taxon>Nostocales</taxon>
        <taxon>Aphanizomenonaceae</taxon>
        <taxon>Sphaerospermopsis</taxon>
        <taxon>Sphaerospermopsis kisseleviana</taxon>
    </lineage>
</organism>
<keyword evidence="2" id="KW-1185">Reference proteome</keyword>
<dbReference type="RefSeq" id="WP_272110895.1">
    <property type="nucleotide sequence ID" value="NZ_JAQMTI010000289.1"/>
</dbReference>
<evidence type="ECO:0008006" key="3">
    <source>
        <dbReference type="Google" id="ProtNLM"/>
    </source>
</evidence>
<feature type="non-terminal residue" evidence="1">
    <location>
        <position position="1"/>
    </location>
</feature>
<accession>A0ABT4ZYJ5</accession>
<proteinExistence type="predicted"/>
<comment type="caution">
    <text evidence="1">The sequence shown here is derived from an EMBL/GenBank/DDBJ whole genome shotgun (WGS) entry which is preliminary data.</text>
</comment>
<dbReference type="EMBL" id="JAQMTI010000289">
    <property type="protein sequence ID" value="MDB9444161.1"/>
    <property type="molecule type" value="Genomic_DNA"/>
</dbReference>
<reference evidence="1 2" key="1">
    <citation type="submission" date="2023-01" db="EMBL/GenBank/DDBJ databases">
        <title>Genomes from the Australian National Cyanobacteria Reference Collection.</title>
        <authorList>
            <person name="Willis A."/>
            <person name="Lee E.M.F."/>
        </authorList>
    </citation>
    <scope>NUCLEOTIDE SEQUENCE [LARGE SCALE GENOMIC DNA]</scope>
    <source>
        <strain evidence="1 2">CS-549</strain>
    </source>
</reference>
<sequence>FCLGSVVGFVCLTSFNIADLSGNVNYFFKNFLDFLVNGLKALLEQGFANQINCSLQKWLVSMGLPMFDTLRPKGAQILDSTSPLRLDPLQFLTSEVVLSSSVT</sequence>
<gene>
    <name evidence="1" type="ORF">PN497_22825</name>
</gene>
<evidence type="ECO:0000313" key="1">
    <source>
        <dbReference type="EMBL" id="MDB9444161.1"/>
    </source>
</evidence>
<name>A0ABT4ZYJ5_9CYAN</name>
<dbReference type="Proteomes" id="UP001211711">
    <property type="component" value="Unassembled WGS sequence"/>
</dbReference>
<protein>
    <recommendedName>
        <fullName evidence="3">Transposase</fullName>
    </recommendedName>
</protein>
<evidence type="ECO:0000313" key="2">
    <source>
        <dbReference type="Proteomes" id="UP001211711"/>
    </source>
</evidence>